<dbReference type="RefSeq" id="WP_121937466.1">
    <property type="nucleotide sequence ID" value="NZ_REFR01000009.1"/>
</dbReference>
<dbReference type="InParanoid" id="A0A3M0CUS7"/>
<proteinExistence type="predicted"/>
<protein>
    <submittedName>
        <fullName evidence="2">Glycosyl transferase family 28</fullName>
    </submittedName>
</protein>
<dbReference type="AlphaFoldDB" id="A0A3M0CUS7"/>
<dbReference type="SUPFAM" id="SSF53756">
    <property type="entry name" value="UDP-Glycosyltransferase/glycogen phosphorylase"/>
    <property type="match status" value="1"/>
</dbReference>
<dbReference type="Pfam" id="PF04101">
    <property type="entry name" value="Glyco_tran_28_C"/>
    <property type="match status" value="1"/>
</dbReference>
<keyword evidence="2" id="KW-0808">Transferase</keyword>
<dbReference type="Gene3D" id="3.40.50.2000">
    <property type="entry name" value="Glycogen Phosphorylase B"/>
    <property type="match status" value="1"/>
</dbReference>
<evidence type="ECO:0000313" key="2">
    <source>
        <dbReference type="EMBL" id="RMB12280.1"/>
    </source>
</evidence>
<keyword evidence="3" id="KW-1185">Reference proteome</keyword>
<comment type="caution">
    <text evidence="2">The sequence shown here is derived from an EMBL/GenBank/DDBJ whole genome shotgun (WGS) entry which is preliminary data.</text>
</comment>
<dbReference type="OrthoDB" id="7186565at2"/>
<name>A0A3M0CUS7_9PROT</name>
<feature type="domain" description="Glycosyl transferase family 28 C-terminal" evidence="1">
    <location>
        <begin position="53"/>
        <end position="111"/>
    </location>
</feature>
<gene>
    <name evidence="2" type="ORF">BXY39_0773</name>
</gene>
<accession>A0A3M0CUS7</accession>
<organism evidence="2 3">
    <name type="scientific">Eilatimonas milleporae</name>
    <dbReference type="NCBI Taxonomy" id="911205"/>
    <lineage>
        <taxon>Bacteria</taxon>
        <taxon>Pseudomonadati</taxon>
        <taxon>Pseudomonadota</taxon>
        <taxon>Alphaproteobacteria</taxon>
        <taxon>Kordiimonadales</taxon>
        <taxon>Kordiimonadaceae</taxon>
        <taxon>Eilatimonas</taxon>
    </lineage>
</organism>
<dbReference type="EMBL" id="REFR01000009">
    <property type="protein sequence ID" value="RMB12280.1"/>
    <property type="molecule type" value="Genomic_DNA"/>
</dbReference>
<dbReference type="InterPro" id="IPR007235">
    <property type="entry name" value="Glyco_trans_28_C"/>
</dbReference>
<reference evidence="2 3" key="1">
    <citation type="submission" date="2018-10" db="EMBL/GenBank/DDBJ databases">
        <title>Genomic Encyclopedia of Archaeal and Bacterial Type Strains, Phase II (KMG-II): from individual species to whole genera.</title>
        <authorList>
            <person name="Goeker M."/>
        </authorList>
    </citation>
    <scope>NUCLEOTIDE SEQUENCE [LARGE SCALE GENOMIC DNA]</scope>
    <source>
        <strain evidence="2 3">DSM 25217</strain>
    </source>
</reference>
<evidence type="ECO:0000259" key="1">
    <source>
        <dbReference type="Pfam" id="PF04101"/>
    </source>
</evidence>
<evidence type="ECO:0000313" key="3">
    <source>
        <dbReference type="Proteomes" id="UP000271227"/>
    </source>
</evidence>
<sequence length="189" mass="20004">MIFATVGTQLPFDRLIQALDKWSLNQGVKGNFCQIGPAGTAPLHMAHTPTLTPVQFAKRIAECKAIVSHAGMGTILTALQAGKPIIILPRLARYGEHRNDHQLATAANLQGRAGIHVAGDEDTLAAMLDDIGALTAGGSLSDAAEPRLIDAIRDFIAQPAIAQPSIVQPTIAQPGPTQNRITKRETPNV</sequence>
<dbReference type="Proteomes" id="UP000271227">
    <property type="component" value="Unassembled WGS sequence"/>
</dbReference>
<dbReference type="GO" id="GO:0016758">
    <property type="term" value="F:hexosyltransferase activity"/>
    <property type="evidence" value="ECO:0007669"/>
    <property type="project" value="InterPro"/>
</dbReference>